<feature type="domain" description="Lysidine-tRNA(Ile) synthetase C-terminal" evidence="9">
    <location>
        <begin position="287"/>
        <end position="355"/>
    </location>
</feature>
<dbReference type="EC" id="6.3.4.19" evidence="2"/>
<dbReference type="PANTHER" id="PTHR43033">
    <property type="entry name" value="TRNA(ILE)-LYSIDINE SYNTHASE-RELATED"/>
    <property type="match status" value="1"/>
</dbReference>
<dbReference type="Pfam" id="PF01171">
    <property type="entry name" value="ATP_bind_3"/>
    <property type="match status" value="1"/>
</dbReference>
<gene>
    <name evidence="10" type="primary">tilS</name>
    <name evidence="10" type="ORF">GCM10009304_04670</name>
</gene>
<dbReference type="NCBIfam" id="TIGR02433">
    <property type="entry name" value="lysidine_TilS_C"/>
    <property type="match status" value="1"/>
</dbReference>
<dbReference type="Gene3D" id="1.20.59.20">
    <property type="match status" value="1"/>
</dbReference>
<evidence type="ECO:0000256" key="7">
    <source>
        <dbReference type="ARBA" id="ARBA00022840"/>
    </source>
</evidence>
<evidence type="ECO:0000256" key="2">
    <source>
        <dbReference type="ARBA" id="ARBA00013267"/>
    </source>
</evidence>
<dbReference type="InterPro" id="IPR012795">
    <property type="entry name" value="tRNA_Ile_lys_synt_N"/>
</dbReference>
<dbReference type="SUPFAM" id="SSF56037">
    <property type="entry name" value="PheT/TilS domain"/>
    <property type="match status" value="1"/>
</dbReference>
<dbReference type="GO" id="GO:0008033">
    <property type="term" value="P:tRNA processing"/>
    <property type="evidence" value="ECO:0007669"/>
    <property type="project" value="UniProtKB-KW"/>
</dbReference>
<dbReference type="InterPro" id="IPR012094">
    <property type="entry name" value="tRNA_Ile_lys_synt"/>
</dbReference>
<dbReference type="SMART" id="SM00977">
    <property type="entry name" value="TilS_C"/>
    <property type="match status" value="1"/>
</dbReference>
<dbReference type="Proteomes" id="UP000635983">
    <property type="component" value="Unassembled WGS sequence"/>
</dbReference>
<dbReference type="PANTHER" id="PTHR43033:SF1">
    <property type="entry name" value="TRNA(ILE)-LYSIDINE SYNTHASE-RELATED"/>
    <property type="match status" value="1"/>
</dbReference>
<dbReference type="InterPro" id="IPR014729">
    <property type="entry name" value="Rossmann-like_a/b/a_fold"/>
</dbReference>
<evidence type="ECO:0000313" key="10">
    <source>
        <dbReference type="EMBL" id="GGJ81830.1"/>
    </source>
</evidence>
<dbReference type="SUPFAM" id="SSF82829">
    <property type="entry name" value="MesJ substrate recognition domain-like"/>
    <property type="match status" value="1"/>
</dbReference>
<proteinExistence type="predicted"/>
<protein>
    <recommendedName>
        <fullName evidence="2">tRNA(Ile)-lysidine synthetase</fullName>
        <ecNumber evidence="2">6.3.4.19</ecNumber>
    </recommendedName>
</protein>
<evidence type="ECO:0000256" key="3">
    <source>
        <dbReference type="ARBA" id="ARBA00022490"/>
    </source>
</evidence>
<dbReference type="CDD" id="cd01992">
    <property type="entry name" value="TilS_N"/>
    <property type="match status" value="1"/>
</dbReference>
<reference evidence="10" key="2">
    <citation type="submission" date="2020-09" db="EMBL/GenBank/DDBJ databases">
        <authorList>
            <person name="Sun Q."/>
            <person name="Ohkuma M."/>
        </authorList>
    </citation>
    <scope>NUCLEOTIDE SEQUENCE</scope>
    <source>
        <strain evidence="10">JCM 30078</strain>
    </source>
</reference>
<dbReference type="Gene3D" id="3.40.50.620">
    <property type="entry name" value="HUPs"/>
    <property type="match status" value="1"/>
</dbReference>
<comment type="subcellular location">
    <subcellularLocation>
        <location evidence="1">Cytoplasm</location>
    </subcellularLocation>
</comment>
<keyword evidence="5" id="KW-0819">tRNA processing</keyword>
<comment type="catalytic activity">
    <reaction evidence="8">
        <text>cytidine(34) in tRNA(Ile2) + L-lysine + ATP = lysidine(34) in tRNA(Ile2) + AMP + diphosphate + H(+)</text>
        <dbReference type="Rhea" id="RHEA:43744"/>
        <dbReference type="Rhea" id="RHEA-COMP:10625"/>
        <dbReference type="Rhea" id="RHEA-COMP:10670"/>
        <dbReference type="ChEBI" id="CHEBI:15378"/>
        <dbReference type="ChEBI" id="CHEBI:30616"/>
        <dbReference type="ChEBI" id="CHEBI:32551"/>
        <dbReference type="ChEBI" id="CHEBI:33019"/>
        <dbReference type="ChEBI" id="CHEBI:82748"/>
        <dbReference type="ChEBI" id="CHEBI:83665"/>
        <dbReference type="ChEBI" id="CHEBI:456215"/>
        <dbReference type="EC" id="6.3.4.19"/>
    </reaction>
</comment>
<dbReference type="InterPro" id="IPR012796">
    <property type="entry name" value="Lysidine-tRNA-synth_C"/>
</dbReference>
<dbReference type="InterPro" id="IPR015262">
    <property type="entry name" value="tRNA_Ile_lys_synt_subst-bd"/>
</dbReference>
<evidence type="ECO:0000256" key="4">
    <source>
        <dbReference type="ARBA" id="ARBA00022598"/>
    </source>
</evidence>
<dbReference type="AlphaFoldDB" id="A0A917USD9"/>
<sequence>MDVPLKTVRVTVASGPSLEANARKARYAAFHKILGPDEVLMLAHHRDDQAETFLFRLFRGAGVRGLAGMPATRTLGRGHLFRPLLDISRQALLDEMKGAGIAWVEDPSNADAAMARNFLRHRLLPVAVERWPQARTSAARAAAHLAEAQGLLDELAHDDLVSARIPSTWPWLSLPSLFLPALATLSEPRQRNAMRHWLRQFNEQPDTEHWDGWRTLRDAQAGAAPVWRLKSGALHRSGKRVWWLSGEWLRFAHGGDSYAWQNTGQPLVLPGNGTLRQAGRESLNGALEVLYRQGGELLDIPGRGRRDLKRLFNESGLPVFVRARVPLVYRDGRLIAVANLPGLSALEAQGARFEWIPPTSDLGLS</sequence>
<evidence type="ECO:0000259" key="9">
    <source>
        <dbReference type="SMART" id="SM00977"/>
    </source>
</evidence>
<dbReference type="Pfam" id="PF11734">
    <property type="entry name" value="TilS_C"/>
    <property type="match status" value="1"/>
</dbReference>
<keyword evidence="6" id="KW-0547">Nucleotide-binding</keyword>
<dbReference type="GO" id="GO:0032267">
    <property type="term" value="F:tRNA(Ile)-lysidine synthase activity"/>
    <property type="evidence" value="ECO:0007669"/>
    <property type="project" value="UniProtKB-EC"/>
</dbReference>
<dbReference type="EMBL" id="BMPO01000001">
    <property type="protein sequence ID" value="GGJ81830.1"/>
    <property type="molecule type" value="Genomic_DNA"/>
</dbReference>
<dbReference type="Pfam" id="PF09179">
    <property type="entry name" value="TilS"/>
    <property type="match status" value="1"/>
</dbReference>
<keyword evidence="4" id="KW-0436">Ligase</keyword>
<keyword evidence="11" id="KW-1185">Reference proteome</keyword>
<comment type="caution">
    <text evidence="10">The sequence shown here is derived from an EMBL/GenBank/DDBJ whole genome shotgun (WGS) entry which is preliminary data.</text>
</comment>
<dbReference type="SUPFAM" id="SSF52402">
    <property type="entry name" value="Adenine nucleotide alpha hydrolases-like"/>
    <property type="match status" value="1"/>
</dbReference>
<evidence type="ECO:0000256" key="1">
    <source>
        <dbReference type="ARBA" id="ARBA00004496"/>
    </source>
</evidence>
<keyword evidence="3" id="KW-0963">Cytoplasm</keyword>
<accession>A0A917USD9</accession>
<evidence type="ECO:0000256" key="5">
    <source>
        <dbReference type="ARBA" id="ARBA00022694"/>
    </source>
</evidence>
<dbReference type="NCBIfam" id="TIGR02432">
    <property type="entry name" value="lysidine_TilS_N"/>
    <property type="match status" value="1"/>
</dbReference>
<dbReference type="InterPro" id="IPR011063">
    <property type="entry name" value="TilS/TtcA_N"/>
</dbReference>
<dbReference type="GO" id="GO:0005524">
    <property type="term" value="F:ATP binding"/>
    <property type="evidence" value="ECO:0007669"/>
    <property type="project" value="UniProtKB-KW"/>
</dbReference>
<evidence type="ECO:0000313" key="11">
    <source>
        <dbReference type="Proteomes" id="UP000635983"/>
    </source>
</evidence>
<organism evidence="10 11">
    <name type="scientific">Pseudomonas matsuisoli</name>
    <dbReference type="NCBI Taxonomy" id="1515666"/>
    <lineage>
        <taxon>Bacteria</taxon>
        <taxon>Pseudomonadati</taxon>
        <taxon>Pseudomonadota</taxon>
        <taxon>Gammaproteobacteria</taxon>
        <taxon>Pseudomonadales</taxon>
        <taxon>Pseudomonadaceae</taxon>
        <taxon>Pseudomonas</taxon>
    </lineage>
</organism>
<evidence type="ECO:0000256" key="6">
    <source>
        <dbReference type="ARBA" id="ARBA00022741"/>
    </source>
</evidence>
<name>A0A917USD9_9PSED</name>
<evidence type="ECO:0000256" key="8">
    <source>
        <dbReference type="ARBA" id="ARBA00048539"/>
    </source>
</evidence>
<reference evidence="10" key="1">
    <citation type="journal article" date="2014" name="Int. J. Syst. Evol. Microbiol.">
        <title>Complete genome sequence of Corynebacterium casei LMG S-19264T (=DSM 44701T), isolated from a smear-ripened cheese.</title>
        <authorList>
            <consortium name="US DOE Joint Genome Institute (JGI-PGF)"/>
            <person name="Walter F."/>
            <person name="Albersmeier A."/>
            <person name="Kalinowski J."/>
            <person name="Ruckert C."/>
        </authorList>
    </citation>
    <scope>NUCLEOTIDE SEQUENCE</scope>
    <source>
        <strain evidence="10">JCM 30078</strain>
    </source>
</reference>
<keyword evidence="7" id="KW-0067">ATP-binding</keyword>
<dbReference type="GO" id="GO:0005737">
    <property type="term" value="C:cytoplasm"/>
    <property type="evidence" value="ECO:0007669"/>
    <property type="project" value="UniProtKB-SubCell"/>
</dbReference>